<proteinExistence type="predicted"/>
<evidence type="ECO:0000313" key="1">
    <source>
        <dbReference type="EMBL" id="RKH50066.1"/>
    </source>
</evidence>
<sequence>PWGRVLSAGIGAAQGLMEGRGVRGALAGAVGGLIPGAGGRLASSLLRGDGADDDASLDALADMTDALQVPPAVALPLGAGLAARVVSRQAVPLGTARGAAAQRVLHARTQRLERYLMQVARRVPGSVGRRLRVLRAIAWLAARNLNRREPGEALGALPRVVRGASRRVLTRVARAPGFGVVAPRVAAQRVRARQQLLRRIPVSAVSAVRLRPARA</sequence>
<protein>
    <submittedName>
        <fullName evidence="1">Uncharacterized protein</fullName>
    </submittedName>
</protein>
<accession>A0A3A8P0F0</accession>
<dbReference type="AlphaFoldDB" id="A0A3A8P0F0"/>
<reference evidence="2" key="1">
    <citation type="submission" date="2018-09" db="EMBL/GenBank/DDBJ databases">
        <authorList>
            <person name="Livingstone P.G."/>
            <person name="Whitworth D.E."/>
        </authorList>
    </citation>
    <scope>NUCLEOTIDE SEQUENCE [LARGE SCALE GENOMIC DNA]</scope>
    <source>
        <strain evidence="2">CA051B</strain>
    </source>
</reference>
<keyword evidence="2" id="KW-1185">Reference proteome</keyword>
<dbReference type="EMBL" id="RAWB01000437">
    <property type="protein sequence ID" value="RKH50066.1"/>
    <property type="molecule type" value="Genomic_DNA"/>
</dbReference>
<comment type="caution">
    <text evidence="1">The sequence shown here is derived from an EMBL/GenBank/DDBJ whole genome shotgun (WGS) entry which is preliminary data.</text>
</comment>
<dbReference type="Proteomes" id="UP000272888">
    <property type="component" value="Unassembled WGS sequence"/>
</dbReference>
<evidence type="ECO:0000313" key="2">
    <source>
        <dbReference type="Proteomes" id="UP000272888"/>
    </source>
</evidence>
<organism evidence="1 2">
    <name type="scientific">Corallococcus llansteffanensis</name>
    <dbReference type="NCBI Taxonomy" id="2316731"/>
    <lineage>
        <taxon>Bacteria</taxon>
        <taxon>Pseudomonadati</taxon>
        <taxon>Myxococcota</taxon>
        <taxon>Myxococcia</taxon>
        <taxon>Myxococcales</taxon>
        <taxon>Cystobacterineae</taxon>
        <taxon>Myxococcaceae</taxon>
        <taxon>Corallococcus</taxon>
    </lineage>
</organism>
<name>A0A3A8P0F0_9BACT</name>
<feature type="non-terminal residue" evidence="1">
    <location>
        <position position="1"/>
    </location>
</feature>
<gene>
    <name evidence="1" type="ORF">D7V93_31035</name>
</gene>